<proteinExistence type="predicted"/>
<evidence type="ECO:0000313" key="2">
    <source>
        <dbReference type="Proteomes" id="UP000676310"/>
    </source>
</evidence>
<gene>
    <name evidence="1" type="ORF">ALTATR162_LOCUS8733</name>
</gene>
<name>A0A8J2N4R7_9PLEO</name>
<comment type="caution">
    <text evidence="1">The sequence shown here is derived from an EMBL/GenBank/DDBJ whole genome shotgun (WGS) entry which is preliminary data.</text>
</comment>
<accession>A0A8J2N4R7</accession>
<dbReference type="OrthoDB" id="5421601at2759"/>
<reference evidence="1" key="1">
    <citation type="submission" date="2021-05" db="EMBL/GenBank/DDBJ databases">
        <authorList>
            <person name="Stam R."/>
        </authorList>
    </citation>
    <scope>NUCLEOTIDE SEQUENCE</scope>
    <source>
        <strain evidence="1">CS162</strain>
    </source>
</reference>
<sequence length="538" mass="60338">MKLLDLPVDIIDKIISQSLPSGFEAFALCCHAIYTRAAPKITRHNSLKRRWRCTTIAGSKNRSDILRILCEIACDPLVGRYIKSLSLRGRGGGPNVDTKNDEFRLNEGIMESIKNMVLKSECFGSTEVDRQLWWEDILREVDLDNEDGDNRDGLGAVHTTVSLLGQLPNLQTLQLPSGWYRRCRAYTVKSDAEKRAVTVLDAMVKAANDSHDQDQALGKLRIIVPSTEQGYEERAPFQVLECFMRLKSLEELYSTSCLAIDDGNTGIPFQWRIPETNSNLRRIELAYCCMDEAGISVLLAHTPHLSVFRYMHECKWHGCGHDWNPGAFVEAIARHCGRTITELTIKKHANWGTITNGVSSLRAFAQLRMLEIDLPSFCGPSVASGQRLGEDCVRPEEGEKPWTIQDIPCLGDMLPESIEGVQIDNNGWMNERPEPEEPLEPLLRDFPEQRALRLQNLVQLTLSGFCDGKVRALAKGAGAKTILSDRKGAFSNWPCFSTVQKYSDLFDAAAKASNDADTRPKPVAVRRGRRTTWVYPDS</sequence>
<protein>
    <recommendedName>
        <fullName evidence="3">F-box domain-containing protein</fullName>
    </recommendedName>
</protein>
<evidence type="ECO:0008006" key="3">
    <source>
        <dbReference type="Google" id="ProtNLM"/>
    </source>
</evidence>
<dbReference type="AlphaFoldDB" id="A0A8J2N4R7"/>
<organism evidence="1 2">
    <name type="scientific">Alternaria atra</name>
    <dbReference type="NCBI Taxonomy" id="119953"/>
    <lineage>
        <taxon>Eukaryota</taxon>
        <taxon>Fungi</taxon>
        <taxon>Dikarya</taxon>
        <taxon>Ascomycota</taxon>
        <taxon>Pezizomycotina</taxon>
        <taxon>Dothideomycetes</taxon>
        <taxon>Pleosporomycetidae</taxon>
        <taxon>Pleosporales</taxon>
        <taxon>Pleosporineae</taxon>
        <taxon>Pleosporaceae</taxon>
        <taxon>Alternaria</taxon>
        <taxon>Alternaria sect. Ulocladioides</taxon>
    </lineage>
</organism>
<dbReference type="GeneID" id="67020876"/>
<dbReference type="SUPFAM" id="SSF52047">
    <property type="entry name" value="RNI-like"/>
    <property type="match status" value="1"/>
</dbReference>
<dbReference type="RefSeq" id="XP_043172301.1">
    <property type="nucleotide sequence ID" value="XM_043316366.1"/>
</dbReference>
<keyword evidence="2" id="KW-1185">Reference proteome</keyword>
<dbReference type="Proteomes" id="UP000676310">
    <property type="component" value="Unassembled WGS sequence"/>
</dbReference>
<dbReference type="Gene3D" id="3.80.10.10">
    <property type="entry name" value="Ribonuclease Inhibitor"/>
    <property type="match status" value="1"/>
</dbReference>
<dbReference type="InterPro" id="IPR032675">
    <property type="entry name" value="LRR_dom_sf"/>
</dbReference>
<dbReference type="EMBL" id="CAJRGZ010000023">
    <property type="protein sequence ID" value="CAG5178503.1"/>
    <property type="molecule type" value="Genomic_DNA"/>
</dbReference>
<evidence type="ECO:0000313" key="1">
    <source>
        <dbReference type="EMBL" id="CAG5178503.1"/>
    </source>
</evidence>